<accession>A0A2K8MXE9</accession>
<dbReference type="EMBL" id="RAWX01000002">
    <property type="protein sequence ID" value="RKJ89600.1"/>
    <property type="molecule type" value="Genomic_DNA"/>
</dbReference>
<evidence type="ECO:0000313" key="2">
    <source>
        <dbReference type="EMBL" id="PTH82275.1"/>
    </source>
</evidence>
<gene>
    <name evidence="4" type="ORF">CJF24_10470</name>
    <name evidence="3" type="ORF">D6R50_10140</name>
    <name evidence="2" type="ORF">DAA48_02580</name>
</gene>
<dbReference type="Proteomes" id="UP000281725">
    <property type="component" value="Unassembled WGS sequence"/>
</dbReference>
<feature type="region of interest" description="Disordered" evidence="1">
    <location>
        <begin position="1"/>
        <end position="34"/>
    </location>
</feature>
<dbReference type="AlphaFoldDB" id="A0A2K8MXE9"/>
<name>A0A2K8MXE9_AERVE</name>
<reference evidence="2 5" key="2">
    <citation type="submission" date="2018-03" db="EMBL/GenBank/DDBJ databases">
        <title>Aeromonas veronii whole genome sequencing and analysis.</title>
        <authorList>
            <person name="Xie H."/>
            <person name="Liu T."/>
            <person name="Wang K."/>
        </authorList>
    </citation>
    <scope>NUCLEOTIDE SEQUENCE [LARGE SCALE GENOMIC DNA]</scope>
    <source>
        <strain evidence="2 5">XH.VA.1</strain>
    </source>
</reference>
<dbReference type="EMBL" id="PZKL01000012">
    <property type="protein sequence ID" value="PTH82275.1"/>
    <property type="molecule type" value="Genomic_DNA"/>
</dbReference>
<evidence type="ECO:0000313" key="4">
    <source>
        <dbReference type="EMBL" id="TYD44668.1"/>
    </source>
</evidence>
<evidence type="ECO:0000256" key="1">
    <source>
        <dbReference type="SAM" id="MobiDB-lite"/>
    </source>
</evidence>
<protein>
    <submittedName>
        <fullName evidence="2">Uncharacterized protein</fullName>
    </submittedName>
</protein>
<dbReference type="Proteomes" id="UP000241986">
    <property type="component" value="Unassembled WGS sequence"/>
</dbReference>
<evidence type="ECO:0000313" key="6">
    <source>
        <dbReference type="Proteomes" id="UP000281725"/>
    </source>
</evidence>
<dbReference type="EMBL" id="NQMC01000026">
    <property type="protein sequence ID" value="TYD44668.1"/>
    <property type="molecule type" value="Genomic_DNA"/>
</dbReference>
<evidence type="ECO:0000313" key="7">
    <source>
        <dbReference type="Proteomes" id="UP000323129"/>
    </source>
</evidence>
<organism evidence="2 5">
    <name type="scientific">Aeromonas veronii</name>
    <dbReference type="NCBI Taxonomy" id="654"/>
    <lineage>
        <taxon>Bacteria</taxon>
        <taxon>Pseudomonadati</taxon>
        <taxon>Pseudomonadota</taxon>
        <taxon>Gammaproteobacteria</taxon>
        <taxon>Aeromonadales</taxon>
        <taxon>Aeromonadaceae</taxon>
        <taxon>Aeromonas</taxon>
    </lineage>
</organism>
<reference evidence="4 7" key="1">
    <citation type="submission" date="2017-08" db="EMBL/GenBank/DDBJ databases">
        <title>Aeromonas veronii bv sobria strain NS22 whole genome sequencing.</title>
        <authorList>
            <person name="Katharios P."/>
            <person name="Ha V.Q."/>
            <person name="Smyrli M."/>
        </authorList>
    </citation>
    <scope>NUCLEOTIDE SEQUENCE [LARGE SCALE GENOMIC DNA]</scope>
    <source>
        <strain evidence="4 7">NS22</strain>
    </source>
</reference>
<feature type="compositionally biased region" description="Basic and acidic residues" evidence="1">
    <location>
        <begin position="10"/>
        <end position="25"/>
    </location>
</feature>
<keyword evidence="7" id="KW-1185">Reference proteome</keyword>
<evidence type="ECO:0000313" key="3">
    <source>
        <dbReference type="EMBL" id="RKJ89600.1"/>
    </source>
</evidence>
<dbReference type="Proteomes" id="UP000323129">
    <property type="component" value="Unassembled WGS sequence"/>
</dbReference>
<comment type="caution">
    <text evidence="2">The sequence shown here is derived from an EMBL/GenBank/DDBJ whole genome shotgun (WGS) entry which is preliminary data.</text>
</comment>
<sequence length="88" mass="9862">MIHSLQMVTMHDERDAKPGLTERNKALSPQVTDKKRTEAITSLRVSLARPSCLRLKGILAGIPTTGIGRDHFKQNGSWIPLFLAINRR</sequence>
<evidence type="ECO:0000313" key="5">
    <source>
        <dbReference type="Proteomes" id="UP000241986"/>
    </source>
</evidence>
<reference evidence="3 6" key="3">
    <citation type="submission" date="2018-09" db="EMBL/GenBank/DDBJ databases">
        <title>Genome sequencing of Aeromonas veronii MS-17-88.</title>
        <authorList>
            <person name="Tekedar H.C."/>
            <person name="Arick M.A."/>
            <person name="Hsu C.-Y."/>
            <person name="Thrash A."/>
            <person name="Karsi A."/>
            <person name="Lawrence M.L."/>
            <person name="Abdelhamed H."/>
        </authorList>
    </citation>
    <scope>NUCLEOTIDE SEQUENCE [LARGE SCALE GENOMIC DNA]</scope>
    <source>
        <strain evidence="3 6">MS 17-88</strain>
    </source>
</reference>
<proteinExistence type="predicted"/>